<reference evidence="3 4" key="1">
    <citation type="journal article" date="2019" name="Nat. Ecol. Evol.">
        <title>Megaphylogeny resolves global patterns of mushroom evolution.</title>
        <authorList>
            <person name="Varga T."/>
            <person name="Krizsan K."/>
            <person name="Foldi C."/>
            <person name="Dima B."/>
            <person name="Sanchez-Garcia M."/>
            <person name="Sanchez-Ramirez S."/>
            <person name="Szollosi G.J."/>
            <person name="Szarkandi J.G."/>
            <person name="Papp V."/>
            <person name="Albert L."/>
            <person name="Andreopoulos W."/>
            <person name="Angelini C."/>
            <person name="Antonin V."/>
            <person name="Barry K.W."/>
            <person name="Bougher N.L."/>
            <person name="Buchanan P."/>
            <person name="Buyck B."/>
            <person name="Bense V."/>
            <person name="Catcheside P."/>
            <person name="Chovatia M."/>
            <person name="Cooper J."/>
            <person name="Damon W."/>
            <person name="Desjardin D."/>
            <person name="Finy P."/>
            <person name="Geml J."/>
            <person name="Haridas S."/>
            <person name="Hughes K."/>
            <person name="Justo A."/>
            <person name="Karasinski D."/>
            <person name="Kautmanova I."/>
            <person name="Kiss B."/>
            <person name="Kocsube S."/>
            <person name="Kotiranta H."/>
            <person name="LaButti K.M."/>
            <person name="Lechner B.E."/>
            <person name="Liimatainen K."/>
            <person name="Lipzen A."/>
            <person name="Lukacs Z."/>
            <person name="Mihaltcheva S."/>
            <person name="Morgado L.N."/>
            <person name="Niskanen T."/>
            <person name="Noordeloos M.E."/>
            <person name="Ohm R.A."/>
            <person name="Ortiz-Santana B."/>
            <person name="Ovrebo C."/>
            <person name="Racz N."/>
            <person name="Riley R."/>
            <person name="Savchenko A."/>
            <person name="Shiryaev A."/>
            <person name="Soop K."/>
            <person name="Spirin V."/>
            <person name="Szebenyi C."/>
            <person name="Tomsovsky M."/>
            <person name="Tulloss R.E."/>
            <person name="Uehling J."/>
            <person name="Grigoriev I.V."/>
            <person name="Vagvolgyi C."/>
            <person name="Papp T."/>
            <person name="Martin F.M."/>
            <person name="Miettinen O."/>
            <person name="Hibbett D.S."/>
            <person name="Nagy L.G."/>
        </authorList>
    </citation>
    <scope>NUCLEOTIDE SEQUENCE [LARGE SCALE GENOMIC DNA]</scope>
    <source>
        <strain evidence="3 4">FP101781</strain>
    </source>
</reference>
<proteinExistence type="predicted"/>
<dbReference type="InterPro" id="IPR003697">
    <property type="entry name" value="Maf-like"/>
</dbReference>
<dbReference type="InterPro" id="IPR029001">
    <property type="entry name" value="ITPase-like_fam"/>
</dbReference>
<evidence type="ECO:0000313" key="4">
    <source>
        <dbReference type="Proteomes" id="UP000298030"/>
    </source>
</evidence>
<keyword evidence="2" id="KW-0378">Hydrolase</keyword>
<dbReference type="PANTHER" id="PTHR43213:SF5">
    <property type="entry name" value="BIFUNCTIONAL DTTP_UTP PYROPHOSPHATASE_METHYLTRANSFERASE PROTEIN-RELATED"/>
    <property type="match status" value="1"/>
</dbReference>
<dbReference type="Proteomes" id="UP000298030">
    <property type="component" value="Unassembled WGS sequence"/>
</dbReference>
<dbReference type="Gene3D" id="3.90.950.10">
    <property type="match status" value="1"/>
</dbReference>
<dbReference type="AlphaFoldDB" id="A0A4Y7TBK7"/>
<evidence type="ECO:0000256" key="1">
    <source>
        <dbReference type="ARBA" id="ARBA00001968"/>
    </source>
</evidence>
<dbReference type="SUPFAM" id="SSF52972">
    <property type="entry name" value="ITPase-like"/>
    <property type="match status" value="1"/>
</dbReference>
<comment type="caution">
    <text evidence="3">The sequence shown here is derived from an EMBL/GenBank/DDBJ whole genome shotgun (WGS) entry which is preliminary data.</text>
</comment>
<accession>A0A4Y7TBK7</accession>
<keyword evidence="4" id="KW-1185">Reference proteome</keyword>
<dbReference type="Pfam" id="PF02545">
    <property type="entry name" value="Maf"/>
    <property type="match status" value="1"/>
</dbReference>
<evidence type="ECO:0000313" key="3">
    <source>
        <dbReference type="EMBL" id="TEB31557.1"/>
    </source>
</evidence>
<evidence type="ECO:0000256" key="2">
    <source>
        <dbReference type="ARBA" id="ARBA00022801"/>
    </source>
</evidence>
<protein>
    <recommendedName>
        <fullName evidence="5">Maf/Ham1</fullName>
    </recommendedName>
</protein>
<dbReference type="PANTHER" id="PTHR43213">
    <property type="entry name" value="BIFUNCTIONAL DTTP/UTP PYROPHOSPHATASE/METHYLTRANSFERASE PROTEIN-RELATED"/>
    <property type="match status" value="1"/>
</dbReference>
<organism evidence="3 4">
    <name type="scientific">Coprinellus micaceus</name>
    <name type="common">Glistening ink-cap mushroom</name>
    <name type="synonym">Coprinus micaceus</name>
    <dbReference type="NCBI Taxonomy" id="71717"/>
    <lineage>
        <taxon>Eukaryota</taxon>
        <taxon>Fungi</taxon>
        <taxon>Dikarya</taxon>
        <taxon>Basidiomycota</taxon>
        <taxon>Agaricomycotina</taxon>
        <taxon>Agaricomycetes</taxon>
        <taxon>Agaricomycetidae</taxon>
        <taxon>Agaricales</taxon>
        <taxon>Agaricineae</taxon>
        <taxon>Psathyrellaceae</taxon>
        <taxon>Coprinellus</taxon>
    </lineage>
</organism>
<sequence length="223" mass="24513">MHSRPRPRDKRVVLASTSLRRRDILGSIGIDPEIVLFTFEENLSPGSFADTRVPGRMYEELVPNLAFGYGRNDTPTRSRACYAIPLGNPPIERNPRQPPDVVIVADTIVLTHPSPIASNNDQTQLGMEQQLLEKQGTKEENLRMLLDMNGNVCEVPTGATLIFPVLQSPGYDISSIDEGCGLQGEAGGGGWTSSLKSLSRPPPRAIDLLLAHLPNLYFLNHFD</sequence>
<dbReference type="OrthoDB" id="10267058at2759"/>
<gene>
    <name evidence="3" type="ORF">FA13DRAFT_1791349</name>
</gene>
<name>A0A4Y7TBK7_COPMI</name>
<dbReference type="STRING" id="71717.A0A4Y7TBK7"/>
<comment type="cofactor">
    <cofactor evidence="1">
        <name>a divalent metal cation</name>
        <dbReference type="ChEBI" id="CHEBI:60240"/>
    </cofactor>
</comment>
<dbReference type="GO" id="GO:0047429">
    <property type="term" value="F:nucleoside triphosphate diphosphatase activity"/>
    <property type="evidence" value="ECO:0007669"/>
    <property type="project" value="InterPro"/>
</dbReference>
<evidence type="ECO:0008006" key="5">
    <source>
        <dbReference type="Google" id="ProtNLM"/>
    </source>
</evidence>
<dbReference type="EMBL" id="QPFP01000018">
    <property type="protein sequence ID" value="TEB31557.1"/>
    <property type="molecule type" value="Genomic_DNA"/>
</dbReference>